<dbReference type="InterPro" id="IPR014908">
    <property type="entry name" value="Nucleoporin_Nup133/Nup155_N"/>
</dbReference>
<evidence type="ECO:0000256" key="2">
    <source>
        <dbReference type="ARBA" id="ARBA00005569"/>
    </source>
</evidence>
<keyword evidence="7" id="KW-0539">Nucleus</keyword>
<keyword evidence="3" id="KW-0813">Transport</keyword>
<evidence type="ECO:0000313" key="11">
    <source>
        <dbReference type="EMBL" id="OSC99109.1"/>
    </source>
</evidence>
<gene>
    <name evidence="11" type="ORF">PYCCODRAFT_1438720</name>
</gene>
<dbReference type="PANTHER" id="PTHR13405">
    <property type="entry name" value="NUCLEAR PORE COMPLEX PROTEIN NUP133"/>
    <property type="match status" value="1"/>
</dbReference>
<dbReference type="Pfam" id="PF08801">
    <property type="entry name" value="Nucleoporin_N"/>
    <property type="match status" value="1"/>
</dbReference>
<dbReference type="GO" id="GO:0000972">
    <property type="term" value="P:transcription-dependent tethering of RNA polymerase II gene DNA at nuclear periphery"/>
    <property type="evidence" value="ECO:0007669"/>
    <property type="project" value="TreeGrafter"/>
</dbReference>
<dbReference type="GO" id="GO:0031080">
    <property type="term" value="C:nuclear pore outer ring"/>
    <property type="evidence" value="ECO:0007669"/>
    <property type="project" value="TreeGrafter"/>
</dbReference>
<evidence type="ECO:0000256" key="7">
    <source>
        <dbReference type="ARBA" id="ARBA00023242"/>
    </source>
</evidence>
<name>A0A1Y2ID57_TRAC3</name>
<evidence type="ECO:0000256" key="1">
    <source>
        <dbReference type="ARBA" id="ARBA00004259"/>
    </source>
</evidence>
<feature type="domain" description="Nucleoporin Nup133/Nup155-like C-terminal" evidence="9">
    <location>
        <begin position="606"/>
        <end position="1174"/>
    </location>
</feature>
<accession>A0A1Y2ID57</accession>
<dbReference type="EMBL" id="KZ084131">
    <property type="protein sequence ID" value="OSC99109.1"/>
    <property type="molecule type" value="Genomic_DNA"/>
</dbReference>
<evidence type="ECO:0000259" key="9">
    <source>
        <dbReference type="Pfam" id="PF03177"/>
    </source>
</evidence>
<keyword evidence="12" id="KW-1185">Reference proteome</keyword>
<evidence type="ECO:0008006" key="13">
    <source>
        <dbReference type="Google" id="ProtNLM"/>
    </source>
</evidence>
<feature type="domain" description="Nucleoporin Nup133/Nup155-like N-terminal" evidence="10">
    <location>
        <begin position="92"/>
        <end position="451"/>
    </location>
</feature>
<comment type="similarity">
    <text evidence="2">Belongs to the nucleoporin Nup133 family.</text>
</comment>
<organism evidence="11 12">
    <name type="scientific">Trametes coccinea (strain BRFM310)</name>
    <name type="common">Pycnoporus coccineus</name>
    <dbReference type="NCBI Taxonomy" id="1353009"/>
    <lineage>
        <taxon>Eukaryota</taxon>
        <taxon>Fungi</taxon>
        <taxon>Dikarya</taxon>
        <taxon>Basidiomycota</taxon>
        <taxon>Agaricomycotina</taxon>
        <taxon>Agaricomycetes</taxon>
        <taxon>Polyporales</taxon>
        <taxon>Polyporaceae</taxon>
        <taxon>Trametes</taxon>
    </lineage>
</organism>
<dbReference type="STRING" id="1353009.A0A1Y2ID57"/>
<dbReference type="Pfam" id="PF03177">
    <property type="entry name" value="Nucleoporin_C"/>
    <property type="match status" value="1"/>
</dbReference>
<evidence type="ECO:0000256" key="5">
    <source>
        <dbReference type="ARBA" id="ARBA00022927"/>
    </source>
</evidence>
<feature type="compositionally biased region" description="Polar residues" evidence="8">
    <location>
        <begin position="35"/>
        <end position="45"/>
    </location>
</feature>
<evidence type="ECO:0000256" key="4">
    <source>
        <dbReference type="ARBA" id="ARBA00022816"/>
    </source>
</evidence>
<dbReference type="SUPFAM" id="SSF117289">
    <property type="entry name" value="Nucleoporin domain"/>
    <property type="match status" value="1"/>
</dbReference>
<sequence length="1204" mass="134635">MATFSPHPRRTARYSSIGMSPSPPRQGPTRRTRAGGSTQPQSRFSTPARHLPVVRDDESIVSGSGMDVDDEMSEVFERGLKAETVFSKSKEMTVTFYAQLPVEVKQALRNADFYRDAYTGDVDTSTGFAVVASLRTCFVWQYSQALTGTPTCYIFGCPREPNPPPMATPFHALVPFGPQREPGLIICSNIGQIRFWDSIGMGLAGGDNFSFSMLDLTEGENVTNLVRADAQTFIASTSAGRLFRLVVTSSGGKYHLSLHPFGRPQSSLSLSRLLPSFWSEGELLPQPGFVSAVAAEELARGATGRNIWALIDLRIQQWNMSIEGWEKLLWEEDIGDQTRAAVREQFPNAPESDVELDLELLDIKLQKSDDMVMLVSWAGQDEEPSTGLATTPRRVYAIVYLRHLPGAFTITKVQAVPYQSTSSSGAPMHPRLQVVAPERLVAIQFGDAVTICAQENEYMDRLELKSAMDRTLGVGVIPGESEFLVLTAATMMKTSIDLEEVASFHPETGRANLIKSTMTKAILYGSLPENPLHFSFPPEIDEEALMTGAEQLSEAILESDTEVVRAHHDLNAQMTSRKERLSFLIKFINDNSALTKMSQRSRQTLASDAEKLYAAHQLWLRHNEALRAGQADEVLHGAVYRYMNEIGEGHHEDCLRAFLRLRVRDLGGLLPHVAELVRRSRSEMSGKAASVTPQANRIVLTILESAHSYRAYNLGVYGIVPPMMDPWTSRADVIDIVSELFTVTTQLVEAPTGDSETADSRSVPRSQLPELAACLFRCIQERLDWLVSPTASEQAGSERERSMLEDRFRQLRPQVLEVLRRNGFANEAFKLAEDYHDFRSLASLCHKGKVYPPEENPNAARIETYIEKFKEAFTTELYQWYIEHGELRTMFAQDHSPFLDTFFAEHPHPGISWIHDLGRGRYALASQALLAEAEHAPELVSKHLMLSVGKLSHLAQLHEGAKTVDQSVLDAFHDGLDFVSVHETLIDDLKAALASVRTRQSLEMQVDTIAQKKAGNLSSRKALQNVFKYLVRQLLQGKALSVEDMAEVLCLKDNYERVEDYTTALHLLARAESVPSTRRLSVFRNVWRRIYIHDDWNMIRQTTGVSDAELNQRLRSTALYAALQAVVHKRARPEGYKLAPAEALEVPSEEEVALRWPSMSPEEVNAIVRDYQRDSRALRDLDLEGIYQSLDQLVNVDEGIVGDS</sequence>
<reference evidence="11 12" key="1">
    <citation type="journal article" date="2015" name="Biotechnol. Biofuels">
        <title>Enhanced degradation of softwood versus hardwood by the white-rot fungus Pycnoporus coccineus.</title>
        <authorList>
            <person name="Couturier M."/>
            <person name="Navarro D."/>
            <person name="Chevret D."/>
            <person name="Henrissat B."/>
            <person name="Piumi F."/>
            <person name="Ruiz-Duenas F.J."/>
            <person name="Martinez A.T."/>
            <person name="Grigoriev I.V."/>
            <person name="Riley R."/>
            <person name="Lipzen A."/>
            <person name="Berrin J.G."/>
            <person name="Master E.R."/>
            <person name="Rosso M.N."/>
        </authorList>
    </citation>
    <scope>NUCLEOTIDE SEQUENCE [LARGE SCALE GENOMIC DNA]</scope>
    <source>
        <strain evidence="11 12">BRFM310</strain>
    </source>
</reference>
<feature type="region of interest" description="Disordered" evidence="8">
    <location>
        <begin position="1"/>
        <end position="52"/>
    </location>
</feature>
<keyword evidence="5" id="KW-0653">Protein transport</keyword>
<dbReference type="Proteomes" id="UP000193067">
    <property type="component" value="Unassembled WGS sequence"/>
</dbReference>
<dbReference type="GO" id="GO:0017056">
    <property type="term" value="F:structural constituent of nuclear pore"/>
    <property type="evidence" value="ECO:0007669"/>
    <property type="project" value="InterPro"/>
</dbReference>
<evidence type="ECO:0000256" key="3">
    <source>
        <dbReference type="ARBA" id="ARBA00022448"/>
    </source>
</evidence>
<evidence type="ECO:0000256" key="8">
    <source>
        <dbReference type="SAM" id="MobiDB-lite"/>
    </source>
</evidence>
<keyword evidence="4" id="KW-0509">mRNA transport</keyword>
<dbReference type="GO" id="GO:0016973">
    <property type="term" value="P:poly(A)+ mRNA export from nucleus"/>
    <property type="evidence" value="ECO:0007669"/>
    <property type="project" value="TreeGrafter"/>
</dbReference>
<dbReference type="Gene3D" id="1.20.58.1380">
    <property type="match status" value="1"/>
</dbReference>
<dbReference type="InterPro" id="IPR037624">
    <property type="entry name" value="Nup133-like"/>
</dbReference>
<dbReference type="PANTHER" id="PTHR13405:SF11">
    <property type="entry name" value="NUCLEAR PORE COMPLEX PROTEIN NUP133"/>
    <property type="match status" value="1"/>
</dbReference>
<dbReference type="OrthoDB" id="103454at2759"/>
<evidence type="ECO:0000313" key="12">
    <source>
        <dbReference type="Proteomes" id="UP000193067"/>
    </source>
</evidence>
<proteinExistence type="inferred from homology"/>
<dbReference type="InterPro" id="IPR015943">
    <property type="entry name" value="WD40/YVTN_repeat-like_dom_sf"/>
</dbReference>
<dbReference type="InterPro" id="IPR007187">
    <property type="entry name" value="Nucleoporin_Nup133/Nup155_C"/>
</dbReference>
<dbReference type="Gene3D" id="2.130.10.10">
    <property type="entry name" value="YVTN repeat-like/Quinoprotein amine dehydrogenase"/>
    <property type="match status" value="1"/>
</dbReference>
<evidence type="ECO:0000259" key="10">
    <source>
        <dbReference type="Pfam" id="PF08801"/>
    </source>
</evidence>
<dbReference type="GO" id="GO:0006606">
    <property type="term" value="P:protein import into nucleus"/>
    <property type="evidence" value="ECO:0007669"/>
    <property type="project" value="TreeGrafter"/>
</dbReference>
<comment type="subcellular location">
    <subcellularLocation>
        <location evidence="1">Nucleus envelope</location>
    </subcellularLocation>
</comment>
<evidence type="ECO:0000256" key="6">
    <source>
        <dbReference type="ARBA" id="ARBA00023010"/>
    </source>
</evidence>
<protein>
    <recommendedName>
        <fullName evidence="13">Nucleoporin</fullName>
    </recommendedName>
</protein>
<dbReference type="AlphaFoldDB" id="A0A1Y2ID57"/>
<keyword evidence="6" id="KW-0811">Translocation</keyword>